<name>A0A016UJJ1_9BILA</name>
<protein>
    <submittedName>
        <fullName evidence="2">Uncharacterized protein</fullName>
    </submittedName>
</protein>
<evidence type="ECO:0000256" key="1">
    <source>
        <dbReference type="SAM" id="Phobius"/>
    </source>
</evidence>
<keyword evidence="1" id="KW-0472">Membrane</keyword>
<dbReference type="AlphaFoldDB" id="A0A016UJJ1"/>
<evidence type="ECO:0000313" key="2">
    <source>
        <dbReference type="EMBL" id="EYC15007.1"/>
    </source>
</evidence>
<dbReference type="Proteomes" id="UP000024635">
    <property type="component" value="Unassembled WGS sequence"/>
</dbReference>
<keyword evidence="1" id="KW-1133">Transmembrane helix</keyword>
<keyword evidence="3" id="KW-1185">Reference proteome</keyword>
<comment type="caution">
    <text evidence="2">The sequence shown here is derived from an EMBL/GenBank/DDBJ whole genome shotgun (WGS) entry which is preliminary data.</text>
</comment>
<proteinExistence type="predicted"/>
<evidence type="ECO:0000313" key="3">
    <source>
        <dbReference type="Proteomes" id="UP000024635"/>
    </source>
</evidence>
<dbReference type="EMBL" id="JARK01001374">
    <property type="protein sequence ID" value="EYC15007.1"/>
    <property type="molecule type" value="Genomic_DNA"/>
</dbReference>
<accession>A0A016UJJ1</accession>
<feature type="transmembrane region" description="Helical" evidence="1">
    <location>
        <begin position="86"/>
        <end position="110"/>
    </location>
</feature>
<feature type="transmembrane region" description="Helical" evidence="1">
    <location>
        <begin position="40"/>
        <end position="60"/>
    </location>
</feature>
<feature type="transmembrane region" description="Helical" evidence="1">
    <location>
        <begin position="12"/>
        <end position="34"/>
    </location>
</feature>
<organism evidence="2 3">
    <name type="scientific">Ancylostoma ceylanicum</name>
    <dbReference type="NCBI Taxonomy" id="53326"/>
    <lineage>
        <taxon>Eukaryota</taxon>
        <taxon>Metazoa</taxon>
        <taxon>Ecdysozoa</taxon>
        <taxon>Nematoda</taxon>
        <taxon>Chromadorea</taxon>
        <taxon>Rhabditida</taxon>
        <taxon>Rhabditina</taxon>
        <taxon>Rhabditomorpha</taxon>
        <taxon>Strongyloidea</taxon>
        <taxon>Ancylostomatidae</taxon>
        <taxon>Ancylostomatinae</taxon>
        <taxon>Ancylostoma</taxon>
    </lineage>
</organism>
<gene>
    <name evidence="2" type="primary">Acey_s0038.g3574</name>
    <name evidence="2" type="ORF">Y032_0038g3574</name>
</gene>
<sequence>MYRASCCRLGSFQLRKVSASAVLATALNTVVVIYSYTPLLIFVTAYSTLCFSIAVLSRLYRRISNRITHPRSLQEKFQDKENGRTVSVYTLISLNELISGIAVAVVYAFLKATTNEGRTTLLLGAVDLIDSYRILFINSTILVNCFLWRRAPNNARIETQKNGDQYFQQLRSSWETTQHCSIKEKVHRK</sequence>
<feature type="transmembrane region" description="Helical" evidence="1">
    <location>
        <begin position="130"/>
        <end position="148"/>
    </location>
</feature>
<reference evidence="3" key="1">
    <citation type="journal article" date="2015" name="Nat. Genet.">
        <title>The genome and transcriptome of the zoonotic hookworm Ancylostoma ceylanicum identify infection-specific gene families.</title>
        <authorList>
            <person name="Schwarz E.M."/>
            <person name="Hu Y."/>
            <person name="Antoshechkin I."/>
            <person name="Miller M.M."/>
            <person name="Sternberg P.W."/>
            <person name="Aroian R.V."/>
        </authorList>
    </citation>
    <scope>NUCLEOTIDE SEQUENCE</scope>
    <source>
        <strain evidence="3">HY135</strain>
    </source>
</reference>
<keyword evidence="1" id="KW-0812">Transmembrane</keyword>